<proteinExistence type="predicted"/>
<protein>
    <submittedName>
        <fullName evidence="2">3-oxoacyl-[acyl-carrier protein] reductase</fullName>
        <ecNumber evidence="2">1.1.1.100</ecNumber>
    </submittedName>
</protein>
<dbReference type="EMBL" id="CADCWC010000203">
    <property type="protein sequence ID" value="CAA9534952.1"/>
    <property type="molecule type" value="Genomic_DNA"/>
</dbReference>
<feature type="compositionally biased region" description="Basic and acidic residues" evidence="1">
    <location>
        <begin position="160"/>
        <end position="169"/>
    </location>
</feature>
<feature type="region of interest" description="Disordered" evidence="1">
    <location>
        <begin position="1"/>
        <end position="241"/>
    </location>
</feature>
<keyword evidence="2" id="KW-0560">Oxidoreductase</keyword>
<feature type="compositionally biased region" description="Basic residues" evidence="1">
    <location>
        <begin position="65"/>
        <end position="82"/>
    </location>
</feature>
<feature type="compositionally biased region" description="Basic and acidic residues" evidence="1">
    <location>
        <begin position="83"/>
        <end position="93"/>
    </location>
</feature>
<feature type="compositionally biased region" description="Basic residues" evidence="1">
    <location>
        <begin position="229"/>
        <end position="241"/>
    </location>
</feature>
<reference evidence="2" key="1">
    <citation type="submission" date="2020-02" db="EMBL/GenBank/DDBJ databases">
        <authorList>
            <person name="Meier V. D."/>
        </authorList>
    </citation>
    <scope>NUCLEOTIDE SEQUENCE</scope>
    <source>
        <strain evidence="2">AVDCRST_MAG79</strain>
    </source>
</reference>
<feature type="compositionally biased region" description="Basic residues" evidence="1">
    <location>
        <begin position="12"/>
        <end position="23"/>
    </location>
</feature>
<name>A0A6J4TXI7_9ACTN</name>
<feature type="compositionally biased region" description="Basic residues" evidence="1">
    <location>
        <begin position="140"/>
        <end position="153"/>
    </location>
</feature>
<feature type="non-terminal residue" evidence="2">
    <location>
        <position position="241"/>
    </location>
</feature>
<sequence>ARRDRHAAPGLRRPRRGRHRSRPRDRPADRGDAARPGRARRGARRRAARGAGRRRRGGGRDGRGGRPRGARRGRGAPRSRRRPGAERGRLRDRAVRRRDARLVATDAGREPRRRLPLCPPGAPGHAGARPRPRGGDRQLGRHHGRLQGLRRVRGQQGRADGSHEGDRPGVRGRRDHGERGGAGADPDADGGRHAGPGRARAGRASRRARRRRRLRRVPLLRSRLVRDGRRPRRQRGLPHPL</sequence>
<gene>
    <name evidence="2" type="ORF">AVDCRST_MAG79-1271</name>
</gene>
<dbReference type="GO" id="GO:0004316">
    <property type="term" value="F:3-oxoacyl-[acyl-carrier-protein] reductase (NADPH) activity"/>
    <property type="evidence" value="ECO:0007669"/>
    <property type="project" value="UniProtKB-EC"/>
</dbReference>
<evidence type="ECO:0000313" key="2">
    <source>
        <dbReference type="EMBL" id="CAA9534952.1"/>
    </source>
</evidence>
<accession>A0A6J4TXI7</accession>
<feature type="compositionally biased region" description="Basic residues" evidence="1">
    <location>
        <begin position="200"/>
        <end position="218"/>
    </location>
</feature>
<feature type="compositionally biased region" description="Basic residues" evidence="1">
    <location>
        <begin position="37"/>
        <end position="57"/>
    </location>
</feature>
<organism evidence="2">
    <name type="scientific">uncultured Thermoleophilia bacterium</name>
    <dbReference type="NCBI Taxonomy" id="1497501"/>
    <lineage>
        <taxon>Bacteria</taxon>
        <taxon>Bacillati</taxon>
        <taxon>Actinomycetota</taxon>
        <taxon>Thermoleophilia</taxon>
        <taxon>environmental samples</taxon>
    </lineage>
</organism>
<dbReference type="AlphaFoldDB" id="A0A6J4TXI7"/>
<feature type="compositionally biased region" description="Basic and acidic residues" evidence="1">
    <location>
        <begin position="24"/>
        <end position="35"/>
    </location>
</feature>
<dbReference type="EC" id="1.1.1.100" evidence="2"/>
<feature type="non-terminal residue" evidence="2">
    <location>
        <position position="1"/>
    </location>
</feature>
<evidence type="ECO:0000256" key="1">
    <source>
        <dbReference type="SAM" id="MobiDB-lite"/>
    </source>
</evidence>